<dbReference type="Pfam" id="PF18962">
    <property type="entry name" value="Por_Secre_tail"/>
    <property type="match status" value="1"/>
</dbReference>
<accession>A0A345HEW4</accession>
<dbReference type="PANTHER" id="PTHR16026">
    <property type="entry name" value="CARTILAGE ACIDIC PROTEIN 1"/>
    <property type="match status" value="1"/>
</dbReference>
<feature type="signal peptide" evidence="2">
    <location>
        <begin position="1"/>
        <end position="19"/>
    </location>
</feature>
<dbReference type="InterPro" id="IPR028994">
    <property type="entry name" value="Integrin_alpha_N"/>
</dbReference>
<dbReference type="InterPro" id="IPR013517">
    <property type="entry name" value="FG-GAP"/>
</dbReference>
<keyword evidence="6" id="KW-1185">Reference proteome</keyword>
<dbReference type="PANTHER" id="PTHR16026:SF0">
    <property type="entry name" value="CARTILAGE ACIDIC PROTEIN 1"/>
    <property type="match status" value="1"/>
</dbReference>
<feature type="domain" description="ASPIC/UnbV" evidence="3">
    <location>
        <begin position="510"/>
        <end position="579"/>
    </location>
</feature>
<sequence length="670" mass="72324">MKKIFTLLITGLGIVNLTAQNTCATAQPATIGINNVSYADGSEVPLPICIGGTNNEVTKGAWYTYSSTEILNITISTDPEGFPILDTRVHIYTGDCDNLICEAGDDDSGEGYSSVVEFTAQPDVLYYISFDNYWDSNDFVFEVEESEYIAPMFEAVSLEGITGQYIMCVADMNGDYLDDIAVPGSGSITMLYQNTDGTFNGNLVGADNTPYMPGWSLAAGDYDGNGYNDLLYGSGSGATIMLANEDGSAYTAMISPQSIFSQRTNFVDLNNDGNLDAFVCHDVEPNVYFLNDGDSSFEFIQGGIGDYITGGNYGSIWVDYDNDGDPDLFIAKCRGGGDDAGINELHRNDGDGVFTNVSIEAGMADIVQTWSTAFGDFDNDGDMDAMVGANSTSHGTHKLMINNNDGTFSDSTEGSGFDTFNQYGREHITHDFNNDGFLDVMGGGTFIMFNNGDMTFTPVNTGSAVVGAIGDLNDDGFLDILNGNKIMMNGGNDNNWLKIHLEGTDSNKNGIGARVEIYGSGDVWQKQIRDVRSGDGFRYMSSLNTHFGLGQTDEIDQVVIKWPSGIIDIIENPTINESLMVVEGSTLGINNVSSTIFNIYPNPVKDVIQFSTNENISITNAYVYDISGRLITTQAVSTTSIPVQHLSAGTYILILKDASGKHYSSKIVKE</sequence>
<evidence type="ECO:0000259" key="3">
    <source>
        <dbReference type="Pfam" id="PF07593"/>
    </source>
</evidence>
<dbReference type="Pfam" id="PF07593">
    <property type="entry name" value="UnbV_ASPIC"/>
    <property type="match status" value="1"/>
</dbReference>
<dbReference type="NCBIfam" id="TIGR04183">
    <property type="entry name" value="Por_Secre_tail"/>
    <property type="match status" value="1"/>
</dbReference>
<feature type="chain" id="PRO_5016847431" evidence="2">
    <location>
        <begin position="20"/>
        <end position="670"/>
    </location>
</feature>
<organism evidence="5 6">
    <name type="scientific">Flavobacterium arcticum</name>
    <dbReference type="NCBI Taxonomy" id="1784713"/>
    <lineage>
        <taxon>Bacteria</taxon>
        <taxon>Pseudomonadati</taxon>
        <taxon>Bacteroidota</taxon>
        <taxon>Flavobacteriia</taxon>
        <taxon>Flavobacteriales</taxon>
        <taxon>Flavobacteriaceae</taxon>
        <taxon>Flavobacterium</taxon>
    </lineage>
</organism>
<evidence type="ECO:0000313" key="5">
    <source>
        <dbReference type="EMBL" id="AXG75124.1"/>
    </source>
</evidence>
<evidence type="ECO:0000313" key="6">
    <source>
        <dbReference type="Proteomes" id="UP000253951"/>
    </source>
</evidence>
<evidence type="ECO:0000259" key="4">
    <source>
        <dbReference type="Pfam" id="PF18962"/>
    </source>
</evidence>
<dbReference type="InterPro" id="IPR011519">
    <property type="entry name" value="UnbV_ASPIC"/>
</dbReference>
<dbReference type="KEGG" id="fat:DVK85_13140"/>
<dbReference type="InterPro" id="IPR026444">
    <property type="entry name" value="Secre_tail"/>
</dbReference>
<evidence type="ECO:0000256" key="1">
    <source>
        <dbReference type="ARBA" id="ARBA00022729"/>
    </source>
</evidence>
<proteinExistence type="predicted"/>
<dbReference type="EMBL" id="CP031188">
    <property type="protein sequence ID" value="AXG75124.1"/>
    <property type="molecule type" value="Genomic_DNA"/>
</dbReference>
<dbReference type="Gene3D" id="2.130.10.130">
    <property type="entry name" value="Integrin alpha, N-terminal"/>
    <property type="match status" value="2"/>
</dbReference>
<keyword evidence="1 2" id="KW-0732">Signal</keyword>
<feature type="domain" description="Secretion system C-terminal sorting" evidence="4">
    <location>
        <begin position="599"/>
        <end position="668"/>
    </location>
</feature>
<reference evidence="5 6" key="1">
    <citation type="submission" date="2018-07" db="EMBL/GenBank/DDBJ databases">
        <title>Complete genome sequence of Flavobacterium arcticum type strain SM1502T.</title>
        <authorList>
            <person name="Li Y."/>
            <person name="Li D.-D."/>
        </authorList>
    </citation>
    <scope>NUCLEOTIDE SEQUENCE [LARGE SCALE GENOMIC DNA]</scope>
    <source>
        <strain evidence="5 6">SM1502</strain>
    </source>
</reference>
<dbReference type="InterPro" id="IPR027039">
    <property type="entry name" value="Crtac1"/>
</dbReference>
<dbReference type="Pfam" id="PF13517">
    <property type="entry name" value="FG-GAP_3"/>
    <property type="match status" value="2"/>
</dbReference>
<dbReference type="OrthoDB" id="9816120at2"/>
<gene>
    <name evidence="5" type="ORF">DVK85_13140</name>
</gene>
<name>A0A345HEW4_9FLAO</name>
<dbReference type="RefSeq" id="WP_114678882.1">
    <property type="nucleotide sequence ID" value="NZ_CP031188.1"/>
</dbReference>
<evidence type="ECO:0000256" key="2">
    <source>
        <dbReference type="SAM" id="SignalP"/>
    </source>
</evidence>
<protein>
    <submittedName>
        <fullName evidence="5">T9SS C-terminal target domain-containing protein</fullName>
    </submittedName>
</protein>
<dbReference type="Proteomes" id="UP000253951">
    <property type="component" value="Chromosome"/>
</dbReference>
<dbReference type="AlphaFoldDB" id="A0A345HEW4"/>
<dbReference type="SUPFAM" id="SSF69318">
    <property type="entry name" value="Integrin alpha N-terminal domain"/>
    <property type="match status" value="1"/>
</dbReference>